<dbReference type="SUPFAM" id="SSF102114">
    <property type="entry name" value="Radical SAM enzymes"/>
    <property type="match status" value="1"/>
</dbReference>
<protein>
    <submittedName>
        <fullName evidence="9">[FeFe] hydrogenase H-cluster radical SAM maturase HydG</fullName>
    </submittedName>
</protein>
<organism evidence="9 10">
    <name type="scientific">Iocasia fonsfrigidae</name>
    <dbReference type="NCBI Taxonomy" id="2682810"/>
    <lineage>
        <taxon>Bacteria</taxon>
        <taxon>Bacillati</taxon>
        <taxon>Bacillota</taxon>
        <taxon>Clostridia</taxon>
        <taxon>Halanaerobiales</taxon>
        <taxon>Halanaerobiaceae</taxon>
        <taxon>Iocasia</taxon>
    </lineage>
</organism>
<keyword evidence="2" id="KW-0004">4Fe-4S</keyword>
<dbReference type="SFLD" id="SFLDG01081">
    <property type="entry name" value="cleavage_of_the_Ca-Cb_bond_in"/>
    <property type="match status" value="1"/>
</dbReference>
<evidence type="ECO:0000256" key="4">
    <source>
        <dbReference type="ARBA" id="ARBA00022723"/>
    </source>
</evidence>
<dbReference type="GO" id="GO:0003824">
    <property type="term" value="F:catalytic activity"/>
    <property type="evidence" value="ECO:0007669"/>
    <property type="project" value="InterPro"/>
</dbReference>
<evidence type="ECO:0000313" key="9">
    <source>
        <dbReference type="EMBL" id="QTL97596.1"/>
    </source>
</evidence>
<dbReference type="Proteomes" id="UP000665020">
    <property type="component" value="Chromosome"/>
</dbReference>
<sequence length="466" mass="53494">MKDFINDREIHNLLESSKEPDPLEIREIMAKSKEKNRLNPEETAKLLQVNDTDLLEEIYQLAGQVKQSVYGNRIVFFAPLYIGNRCINNCLYCAFRRDNEAVERKTLTMDELEEEVLILENKGQKRLILVYGEHPDYNADFICKTIRKAYDTKTEQGEIRRVNINAAPLEVDEYRKLHDTGIGTFQIFQETYHHQTYSLIHPKGDQKSDYQWRLYGLDRAMEAGIDDLGIGALFGLYDWKFEVMGLLYHTIHLEEKFGVGPHTISIPRIEPAINTPFYNNKKYHVSDEDFKKIIAIIRLSVPYTGLILTARESAKIRKEMIPLGVTQIDAGSRIGIGGYKQSEEGYIPEKEQFHLGDIRSLDEVIAEACELGFVPSFCTAGYRCGRTGEHFMSFAKPGLVHKFCMPNAILTFKEYLLDYASPETIKAGEKLIAENLKEMAVKDQARKEMIVEKLALIEEGKRDVFV</sequence>
<dbReference type="InterPro" id="IPR034428">
    <property type="entry name" value="ThiH/NoCL/HydG-like"/>
</dbReference>
<dbReference type="PROSITE" id="PS51918">
    <property type="entry name" value="RADICAL_SAM"/>
    <property type="match status" value="1"/>
</dbReference>
<keyword evidence="10" id="KW-1185">Reference proteome</keyword>
<accession>A0A8A7K797</accession>
<comment type="cofactor">
    <cofactor evidence="1">
        <name>[4Fe-4S] cluster</name>
        <dbReference type="ChEBI" id="CHEBI:49883"/>
    </cofactor>
</comment>
<dbReference type="GO" id="GO:0044272">
    <property type="term" value="P:sulfur compound biosynthetic process"/>
    <property type="evidence" value="ECO:0007669"/>
    <property type="project" value="UniProtKB-ARBA"/>
</dbReference>
<dbReference type="SFLD" id="SFLDS00029">
    <property type="entry name" value="Radical_SAM"/>
    <property type="match status" value="1"/>
</dbReference>
<keyword evidence="4" id="KW-0479">Metal-binding</keyword>
<dbReference type="GO" id="GO:0046872">
    <property type="term" value="F:metal ion binding"/>
    <property type="evidence" value="ECO:0007669"/>
    <property type="project" value="UniProtKB-KW"/>
</dbReference>
<name>A0A8A7K797_9FIRM</name>
<dbReference type="SMART" id="SM00876">
    <property type="entry name" value="BATS"/>
    <property type="match status" value="1"/>
</dbReference>
<feature type="coiled-coil region" evidence="7">
    <location>
        <begin position="95"/>
        <end position="122"/>
    </location>
</feature>
<dbReference type="PANTHER" id="PTHR43583">
    <property type="entry name" value="2-IMINOACETATE SYNTHASE"/>
    <property type="match status" value="1"/>
</dbReference>
<dbReference type="NCBIfam" id="TIGR03955">
    <property type="entry name" value="rSAM_HydG"/>
    <property type="match status" value="1"/>
</dbReference>
<dbReference type="InterPro" id="IPR024007">
    <property type="entry name" value="FeFe-hyd_mat_HydG"/>
</dbReference>
<keyword evidence="6" id="KW-0411">Iron-sulfur</keyword>
<dbReference type="SFLD" id="SFLDG01060">
    <property type="entry name" value="BATS_domain_containing"/>
    <property type="match status" value="1"/>
</dbReference>
<feature type="domain" description="Radical SAM core" evidence="8">
    <location>
        <begin position="70"/>
        <end position="311"/>
    </location>
</feature>
<evidence type="ECO:0000259" key="8">
    <source>
        <dbReference type="PROSITE" id="PS51918"/>
    </source>
</evidence>
<evidence type="ECO:0000256" key="2">
    <source>
        <dbReference type="ARBA" id="ARBA00022485"/>
    </source>
</evidence>
<gene>
    <name evidence="9" type="primary">hydG</name>
    <name evidence="9" type="ORF">GM661_06160</name>
</gene>
<evidence type="ECO:0000256" key="3">
    <source>
        <dbReference type="ARBA" id="ARBA00022691"/>
    </source>
</evidence>
<dbReference type="Gene3D" id="3.20.20.70">
    <property type="entry name" value="Aldolase class I"/>
    <property type="match status" value="1"/>
</dbReference>
<evidence type="ECO:0000256" key="6">
    <source>
        <dbReference type="ARBA" id="ARBA00023014"/>
    </source>
</evidence>
<dbReference type="AlphaFoldDB" id="A0A8A7K797"/>
<dbReference type="InterPro" id="IPR010722">
    <property type="entry name" value="BATS_dom"/>
</dbReference>
<evidence type="ECO:0000256" key="5">
    <source>
        <dbReference type="ARBA" id="ARBA00023004"/>
    </source>
</evidence>
<dbReference type="Pfam" id="PF04055">
    <property type="entry name" value="Radical_SAM"/>
    <property type="match status" value="1"/>
</dbReference>
<dbReference type="KEGG" id="ifn:GM661_06160"/>
<dbReference type="CDD" id="cd01335">
    <property type="entry name" value="Radical_SAM"/>
    <property type="match status" value="1"/>
</dbReference>
<reference evidence="9" key="1">
    <citation type="submission" date="2019-12" db="EMBL/GenBank/DDBJ databases">
        <authorList>
            <person name="zhang j."/>
            <person name="sun C.M."/>
        </authorList>
    </citation>
    <scope>NUCLEOTIDE SEQUENCE</scope>
    <source>
        <strain evidence="9">NS-1</strain>
    </source>
</reference>
<keyword evidence="5" id="KW-0408">Iron</keyword>
<keyword evidence="3" id="KW-0949">S-adenosyl-L-methionine</keyword>
<dbReference type="InterPro" id="IPR058240">
    <property type="entry name" value="rSAM_sf"/>
</dbReference>
<dbReference type="RefSeq" id="WP_230869219.1">
    <property type="nucleotide sequence ID" value="NZ_CP046640.1"/>
</dbReference>
<dbReference type="PANTHER" id="PTHR43583:SF2">
    <property type="entry name" value="THIAZOLE BIOSYNTHESIS PROTEIN"/>
    <property type="match status" value="1"/>
</dbReference>
<evidence type="ECO:0000256" key="7">
    <source>
        <dbReference type="SAM" id="Coils"/>
    </source>
</evidence>
<dbReference type="EMBL" id="CP046640">
    <property type="protein sequence ID" value="QTL97596.1"/>
    <property type="molecule type" value="Genomic_DNA"/>
</dbReference>
<dbReference type="InterPro" id="IPR007197">
    <property type="entry name" value="rSAM"/>
</dbReference>
<dbReference type="GO" id="GO:0042364">
    <property type="term" value="P:water-soluble vitamin biosynthetic process"/>
    <property type="evidence" value="ECO:0007669"/>
    <property type="project" value="UniProtKB-ARBA"/>
</dbReference>
<dbReference type="InterPro" id="IPR013785">
    <property type="entry name" value="Aldolase_TIM"/>
</dbReference>
<keyword evidence="7" id="KW-0175">Coiled coil</keyword>
<evidence type="ECO:0000313" key="10">
    <source>
        <dbReference type="Proteomes" id="UP000665020"/>
    </source>
</evidence>
<evidence type="ECO:0000256" key="1">
    <source>
        <dbReference type="ARBA" id="ARBA00001966"/>
    </source>
</evidence>
<dbReference type="Pfam" id="PF06968">
    <property type="entry name" value="BATS"/>
    <property type="match status" value="1"/>
</dbReference>
<dbReference type="GO" id="GO:0051539">
    <property type="term" value="F:4 iron, 4 sulfur cluster binding"/>
    <property type="evidence" value="ECO:0007669"/>
    <property type="project" value="UniProtKB-KW"/>
</dbReference>
<proteinExistence type="predicted"/>